<dbReference type="PANTHER" id="PTHR30582:SF24">
    <property type="entry name" value="L,D-TRANSPEPTIDASE ERFK_SRFK-RELATED"/>
    <property type="match status" value="1"/>
</dbReference>
<dbReference type="InterPro" id="IPR038063">
    <property type="entry name" value="Transpep_catalytic_dom"/>
</dbReference>
<proteinExistence type="inferred from homology"/>
<keyword evidence="7 9" id="KW-0573">Peptidoglycan synthesis</keyword>
<dbReference type="InterPro" id="IPR050979">
    <property type="entry name" value="LD-transpeptidase"/>
</dbReference>
<evidence type="ECO:0000256" key="2">
    <source>
        <dbReference type="ARBA" id="ARBA00005992"/>
    </source>
</evidence>
<reference evidence="12 13" key="1">
    <citation type="submission" date="2010-06" db="EMBL/GenBank/DDBJ databases">
        <title>Complete sequence of chromosome of Nitrosococcus watsoni C-113.</title>
        <authorList>
            <consortium name="US DOE Joint Genome Institute"/>
            <person name="Lucas S."/>
            <person name="Copeland A."/>
            <person name="Lapidus A."/>
            <person name="Cheng J.-F."/>
            <person name="Bruce D."/>
            <person name="Goodwin L."/>
            <person name="Pitluck S."/>
            <person name="Malfatti S.A."/>
            <person name="Chain P.S.G."/>
            <person name="Land M."/>
            <person name="Hauser L."/>
            <person name="Kyrpides N."/>
            <person name="Ivanova N."/>
            <person name="Cambell M.A."/>
            <person name="Heidelberg J.F."/>
            <person name="Klotz M.G."/>
            <person name="Woyke T."/>
        </authorList>
    </citation>
    <scope>NUCLEOTIDE SEQUENCE [LARGE SCALE GENOMIC DNA]</scope>
    <source>
        <strain evidence="12 13">C-113</strain>
    </source>
</reference>
<evidence type="ECO:0000256" key="3">
    <source>
        <dbReference type="ARBA" id="ARBA00022676"/>
    </source>
</evidence>
<comment type="pathway">
    <text evidence="1 9">Cell wall biogenesis; peptidoglycan biosynthesis.</text>
</comment>
<keyword evidence="5" id="KW-0378">Hydrolase</keyword>
<evidence type="ECO:0000259" key="11">
    <source>
        <dbReference type="PROSITE" id="PS52029"/>
    </source>
</evidence>
<dbReference type="UniPathway" id="UPA00219"/>
<dbReference type="GO" id="GO:0018104">
    <property type="term" value="P:peptidoglycan-protein cross-linking"/>
    <property type="evidence" value="ECO:0007669"/>
    <property type="project" value="TreeGrafter"/>
</dbReference>
<evidence type="ECO:0000256" key="9">
    <source>
        <dbReference type="PROSITE-ProRule" id="PRU01373"/>
    </source>
</evidence>
<dbReference type="Gene3D" id="2.40.440.10">
    <property type="entry name" value="L,D-transpeptidase catalytic domain-like"/>
    <property type="match status" value="1"/>
</dbReference>
<dbReference type="InterPro" id="IPR005490">
    <property type="entry name" value="LD_TPept_cat_dom"/>
</dbReference>
<dbReference type="OrthoDB" id="9787225at2"/>
<dbReference type="GO" id="GO:0016757">
    <property type="term" value="F:glycosyltransferase activity"/>
    <property type="evidence" value="ECO:0007669"/>
    <property type="project" value="UniProtKB-KW"/>
</dbReference>
<evidence type="ECO:0000256" key="8">
    <source>
        <dbReference type="ARBA" id="ARBA00023316"/>
    </source>
</evidence>
<dbReference type="KEGG" id="nwa:Nwat_2395"/>
<feature type="domain" description="L,D-TPase catalytic" evidence="11">
    <location>
        <begin position="104"/>
        <end position="243"/>
    </location>
</feature>
<evidence type="ECO:0000256" key="5">
    <source>
        <dbReference type="ARBA" id="ARBA00022801"/>
    </source>
</evidence>
<keyword evidence="10" id="KW-1133">Transmembrane helix</keyword>
<keyword evidence="10" id="KW-0472">Membrane</keyword>
<dbReference type="Proteomes" id="UP000000393">
    <property type="component" value="Chromosome"/>
</dbReference>
<accession>D8K974</accession>
<evidence type="ECO:0000313" key="12">
    <source>
        <dbReference type="EMBL" id="ADJ29217.1"/>
    </source>
</evidence>
<gene>
    <name evidence="12" type="ordered locus">Nwat_2395</name>
</gene>
<evidence type="ECO:0000256" key="6">
    <source>
        <dbReference type="ARBA" id="ARBA00022960"/>
    </source>
</evidence>
<dbReference type="PROSITE" id="PS52029">
    <property type="entry name" value="LD_TPASE"/>
    <property type="match status" value="1"/>
</dbReference>
<keyword evidence="10" id="KW-0812">Transmembrane</keyword>
<feature type="active site" description="Nucleophile" evidence="9">
    <location>
        <position position="219"/>
    </location>
</feature>
<organism evidence="12 13">
    <name type="scientific">Nitrosococcus watsoni (strain C-113)</name>
    <dbReference type="NCBI Taxonomy" id="105559"/>
    <lineage>
        <taxon>Bacteria</taxon>
        <taxon>Pseudomonadati</taxon>
        <taxon>Pseudomonadota</taxon>
        <taxon>Gammaproteobacteria</taxon>
        <taxon>Chromatiales</taxon>
        <taxon>Chromatiaceae</taxon>
        <taxon>Nitrosococcus</taxon>
    </lineage>
</organism>
<name>D8K974_NITWC</name>
<dbReference type="CDD" id="cd16913">
    <property type="entry name" value="YkuD_like"/>
    <property type="match status" value="1"/>
</dbReference>
<keyword evidence="8 9" id="KW-0961">Cell wall biogenesis/degradation</keyword>
<dbReference type="RefSeq" id="WP_013221287.1">
    <property type="nucleotide sequence ID" value="NC_014315.1"/>
</dbReference>
<dbReference type="AlphaFoldDB" id="D8K974"/>
<dbReference type="SUPFAM" id="SSF141523">
    <property type="entry name" value="L,D-transpeptidase catalytic domain-like"/>
    <property type="match status" value="1"/>
</dbReference>
<sequence length="356" mass="38498">MVKLKIVPLIIANFYTSIIAGSIFFSAPAPAVTFALPSVGETVVGRNLIVPAKASETLLDIARRYDVGYSEIKAANPDIDLWLPKEGSLVVVPAQYVLPQAPRRGIVINLAEMRLYYFPEPSSAQPSTVVTHPIGIGREGWSTPLGRTSVISKKKNPAWVPPESIRAEHAADGNPLPKRVPPGPDNPLGKFAMRLGMPGYLIHGTNRPWGVGMRVSHGCIRLYPEDILGLFSQVKVGTPVNIVYQPFKAGIKDGILYLEAHAPLPELENSEQGALTSMVAAIVAITDKPIQDINWELAKRTAADRTGIATRVSEIDDGNSLSRAGRAAGYEYSKAEISYQEILTFKIPSGPIASLF</sequence>
<evidence type="ECO:0000256" key="10">
    <source>
        <dbReference type="SAM" id="Phobius"/>
    </source>
</evidence>
<feature type="active site" description="Proton donor/acceptor" evidence="9">
    <location>
        <position position="203"/>
    </location>
</feature>
<dbReference type="STRING" id="105559.Nwat_2395"/>
<dbReference type="HOGENOM" id="CLU_046834_1_0_6"/>
<keyword evidence="6 9" id="KW-0133">Cell shape</keyword>
<protein>
    <submittedName>
        <fullName evidence="12">ErfK/YbiS/YcfS/YnhG family protein</fullName>
    </submittedName>
</protein>
<evidence type="ECO:0000256" key="4">
    <source>
        <dbReference type="ARBA" id="ARBA00022679"/>
    </source>
</evidence>
<keyword evidence="3" id="KW-0328">Glycosyltransferase</keyword>
<keyword evidence="4" id="KW-0808">Transferase</keyword>
<dbReference type="CDD" id="cd00118">
    <property type="entry name" value="LysM"/>
    <property type="match status" value="1"/>
</dbReference>
<dbReference type="GO" id="GO:0071555">
    <property type="term" value="P:cell wall organization"/>
    <property type="evidence" value="ECO:0007669"/>
    <property type="project" value="UniProtKB-UniRule"/>
</dbReference>
<dbReference type="InterPro" id="IPR018392">
    <property type="entry name" value="LysM"/>
</dbReference>
<dbReference type="EMBL" id="CP002086">
    <property type="protein sequence ID" value="ADJ29217.1"/>
    <property type="molecule type" value="Genomic_DNA"/>
</dbReference>
<dbReference type="GO" id="GO:0008360">
    <property type="term" value="P:regulation of cell shape"/>
    <property type="evidence" value="ECO:0007669"/>
    <property type="project" value="UniProtKB-UniRule"/>
</dbReference>
<dbReference type="Pfam" id="PF03734">
    <property type="entry name" value="YkuD"/>
    <property type="match status" value="1"/>
</dbReference>
<evidence type="ECO:0000256" key="7">
    <source>
        <dbReference type="ARBA" id="ARBA00022984"/>
    </source>
</evidence>
<dbReference type="GO" id="GO:0005576">
    <property type="term" value="C:extracellular region"/>
    <property type="evidence" value="ECO:0007669"/>
    <property type="project" value="TreeGrafter"/>
</dbReference>
<keyword evidence="13" id="KW-1185">Reference proteome</keyword>
<feature type="transmembrane region" description="Helical" evidence="10">
    <location>
        <begin position="7"/>
        <end position="27"/>
    </location>
</feature>
<evidence type="ECO:0000256" key="1">
    <source>
        <dbReference type="ARBA" id="ARBA00004752"/>
    </source>
</evidence>
<dbReference type="eggNOG" id="COG1376">
    <property type="taxonomic scope" value="Bacteria"/>
</dbReference>
<evidence type="ECO:0000313" key="13">
    <source>
        <dbReference type="Proteomes" id="UP000000393"/>
    </source>
</evidence>
<dbReference type="eggNOG" id="COG1388">
    <property type="taxonomic scope" value="Bacteria"/>
</dbReference>
<dbReference type="GO" id="GO:0071972">
    <property type="term" value="F:peptidoglycan L,D-transpeptidase activity"/>
    <property type="evidence" value="ECO:0007669"/>
    <property type="project" value="TreeGrafter"/>
</dbReference>
<dbReference type="PANTHER" id="PTHR30582">
    <property type="entry name" value="L,D-TRANSPEPTIDASE"/>
    <property type="match status" value="1"/>
</dbReference>
<comment type="similarity">
    <text evidence="2">Belongs to the YkuD family.</text>
</comment>